<proteinExistence type="predicted"/>
<feature type="transmembrane region" description="Helical" evidence="2">
    <location>
        <begin position="174"/>
        <end position="191"/>
    </location>
</feature>
<evidence type="ECO:0000313" key="4">
    <source>
        <dbReference type="Proteomes" id="UP000239415"/>
    </source>
</evidence>
<name>A0A2T0KAN7_9ACTN</name>
<feature type="compositionally biased region" description="Polar residues" evidence="1">
    <location>
        <begin position="379"/>
        <end position="393"/>
    </location>
</feature>
<feature type="transmembrane region" description="Helical" evidence="2">
    <location>
        <begin position="62"/>
        <end position="83"/>
    </location>
</feature>
<feature type="transmembrane region" description="Helical" evidence="2">
    <location>
        <begin position="336"/>
        <end position="356"/>
    </location>
</feature>
<keyword evidence="4" id="KW-1185">Reference proteome</keyword>
<comment type="caution">
    <text evidence="3">The sequence shown here is derived from an EMBL/GenBank/DDBJ whole genome shotgun (WGS) entry which is preliminary data.</text>
</comment>
<feature type="transmembrane region" description="Helical" evidence="2">
    <location>
        <begin position="252"/>
        <end position="276"/>
    </location>
</feature>
<dbReference type="RefSeq" id="WP_106320717.1">
    <property type="nucleotide sequence ID" value="NZ_BOMO01000131.1"/>
</dbReference>
<feature type="transmembrane region" description="Helical" evidence="2">
    <location>
        <begin position="313"/>
        <end position="330"/>
    </location>
</feature>
<accession>A0A2T0KAN7</accession>
<evidence type="ECO:0000256" key="2">
    <source>
        <dbReference type="SAM" id="Phobius"/>
    </source>
</evidence>
<feature type="transmembrane region" description="Helical" evidence="2">
    <location>
        <begin position="288"/>
        <end position="306"/>
    </location>
</feature>
<feature type="transmembrane region" description="Helical" evidence="2">
    <location>
        <begin position="95"/>
        <end position="115"/>
    </location>
</feature>
<feature type="region of interest" description="Disordered" evidence="1">
    <location>
        <begin position="370"/>
        <end position="411"/>
    </location>
</feature>
<dbReference type="EMBL" id="PVMZ01000008">
    <property type="protein sequence ID" value="PRX20258.1"/>
    <property type="molecule type" value="Genomic_DNA"/>
</dbReference>
<dbReference type="OrthoDB" id="3405932at2"/>
<gene>
    <name evidence="3" type="ORF">CLV67_10852</name>
</gene>
<keyword evidence="2" id="KW-0472">Membrane</keyword>
<keyword evidence="2" id="KW-1133">Transmembrane helix</keyword>
<dbReference type="AlphaFoldDB" id="A0A2T0KAN7"/>
<reference evidence="3 4" key="1">
    <citation type="submission" date="2018-03" db="EMBL/GenBank/DDBJ databases">
        <title>Genomic Encyclopedia of Archaeal and Bacterial Type Strains, Phase II (KMG-II): from individual species to whole genera.</title>
        <authorList>
            <person name="Goeker M."/>
        </authorList>
    </citation>
    <scope>NUCLEOTIDE SEQUENCE [LARGE SCALE GENOMIC DNA]</scope>
    <source>
        <strain evidence="3 4">DSM 43146</strain>
    </source>
</reference>
<dbReference type="Proteomes" id="UP000239415">
    <property type="component" value="Unassembled WGS sequence"/>
</dbReference>
<evidence type="ECO:0000256" key="1">
    <source>
        <dbReference type="SAM" id="MobiDB-lite"/>
    </source>
</evidence>
<sequence>MAYDDTTFRRTGDETTESDPAAYRRRVQYDDTAGTTLDQSLRSPVTATGATQSAEEDGRDRLGIHLSWEVMLLVAAAVIGFLLQREDSAALQRPALDALLVTGASIGLLTLGAGLTLRAGVPNLAIGPIALAAAVQYAENSDKGLVQAIVPAMIVAAAASLAVGLIVTVLHVPGWAATLAAAFGVIVYIQLRPGPVNVQGDWDPTSQAFLLFGGFAVLAVVGAGLGAIGPVRRFLGRTRPTGDPAQRRGVTAAVPAMLTLPLSSLFATGAGVLIAAGADGPIAPETGFEWTGIAIGLALLAGTSAYGRRGGIFGTLFAVTALTLFLRYQVLLELDIALFAIAGSLMVAGLVVTRFVESYGSPYAGRTPEEWNAAPSGGANWSPTLPETWNTPATPAPRSDRWDDGPWGANR</sequence>
<evidence type="ECO:0000313" key="3">
    <source>
        <dbReference type="EMBL" id="PRX20258.1"/>
    </source>
</evidence>
<organism evidence="3 4">
    <name type="scientific">Actinoplanes italicus</name>
    <dbReference type="NCBI Taxonomy" id="113567"/>
    <lineage>
        <taxon>Bacteria</taxon>
        <taxon>Bacillati</taxon>
        <taxon>Actinomycetota</taxon>
        <taxon>Actinomycetes</taxon>
        <taxon>Micromonosporales</taxon>
        <taxon>Micromonosporaceae</taxon>
        <taxon>Actinoplanes</taxon>
    </lineage>
</organism>
<feature type="transmembrane region" description="Helical" evidence="2">
    <location>
        <begin position="145"/>
        <end position="167"/>
    </location>
</feature>
<feature type="transmembrane region" description="Helical" evidence="2">
    <location>
        <begin position="211"/>
        <end position="231"/>
    </location>
</feature>
<keyword evidence="2" id="KW-0812">Transmembrane</keyword>
<protein>
    <submittedName>
        <fullName evidence="3">Monosaccharide ABC transporter membrane protein (CUT2 family)</fullName>
    </submittedName>
</protein>